<sequence length="142" mass="17132">MITVKNAESYLKDSISEDNDDIKKVWETFKAFFSKETVEGEEDKEILFQCGVYDFTGEELFHFDFVRQFTVYEEDDYSHMEQLHCEFLFKPTSELKKLKVVEEWSMDYDDINHFFNHIESIHEFKIPLSLKPIKSEIYQEEL</sequence>
<proteinExistence type="predicted"/>
<dbReference type="EMBL" id="AP021906">
    <property type="protein sequence ID" value="BBP88011.1"/>
    <property type="molecule type" value="Genomic_DNA"/>
</dbReference>
<gene>
    <name evidence="1" type="ORF">BsIDN1_16290</name>
</gene>
<accession>A0A5S9M4Z4</accession>
<evidence type="ECO:0000313" key="1">
    <source>
        <dbReference type="EMBL" id="BBP88011.1"/>
    </source>
</evidence>
<name>A0A5S9M4Z4_BACIA</name>
<organism evidence="1 2">
    <name type="scientific">Bacillus safensis</name>
    <dbReference type="NCBI Taxonomy" id="561879"/>
    <lineage>
        <taxon>Bacteria</taxon>
        <taxon>Bacillati</taxon>
        <taxon>Bacillota</taxon>
        <taxon>Bacilli</taxon>
        <taxon>Bacillales</taxon>
        <taxon>Bacillaceae</taxon>
        <taxon>Bacillus</taxon>
    </lineage>
</organism>
<protein>
    <submittedName>
        <fullName evidence="1">Uncharacterized protein</fullName>
    </submittedName>
</protein>
<dbReference type="AlphaFoldDB" id="A0A5S9M4Z4"/>
<dbReference type="Proteomes" id="UP000464658">
    <property type="component" value="Chromosome"/>
</dbReference>
<evidence type="ECO:0000313" key="2">
    <source>
        <dbReference type="Proteomes" id="UP000464658"/>
    </source>
</evidence>
<reference evidence="1 2" key="1">
    <citation type="submission" date="2019-12" db="EMBL/GenBank/DDBJ databases">
        <title>Full genome sequence of a Bacillus safensis strain isolated from commercially available natto in Indonesia.</title>
        <authorList>
            <person name="Yoshida M."/>
            <person name="Uomi M."/>
            <person name="Waturangi D."/>
            <person name="Ekaputri J.J."/>
            <person name="Setiamarga D.H.E."/>
        </authorList>
    </citation>
    <scope>NUCLEOTIDE SEQUENCE [LARGE SCALE GENOMIC DNA]</scope>
    <source>
        <strain evidence="1 2">IDN1</strain>
    </source>
</reference>